<dbReference type="Pfam" id="PF12833">
    <property type="entry name" value="HTH_18"/>
    <property type="match status" value="1"/>
</dbReference>
<keyword evidence="6" id="KW-1185">Reference proteome</keyword>
<evidence type="ECO:0000256" key="3">
    <source>
        <dbReference type="ARBA" id="ARBA00023163"/>
    </source>
</evidence>
<reference evidence="5 6" key="1">
    <citation type="submission" date="2019-10" db="EMBL/GenBank/DDBJ databases">
        <title>Glycomyces albidus sp. nov., a novel actinomycete isolated from rhizosphere soil of wheat (Triticum aestivum L.).</title>
        <authorList>
            <person name="Qian L."/>
        </authorList>
    </citation>
    <scope>NUCLEOTIDE SEQUENCE [LARGE SCALE GENOMIC DNA]</scope>
    <source>
        <strain evidence="5 6">NEAU-7082</strain>
    </source>
</reference>
<dbReference type="PROSITE" id="PS01124">
    <property type="entry name" value="HTH_ARAC_FAMILY_2"/>
    <property type="match status" value="1"/>
</dbReference>
<dbReference type="PANTHER" id="PTHR46796">
    <property type="entry name" value="HTH-TYPE TRANSCRIPTIONAL ACTIVATOR RHAS-RELATED"/>
    <property type="match status" value="1"/>
</dbReference>
<evidence type="ECO:0000313" key="6">
    <source>
        <dbReference type="Proteomes" id="UP000477750"/>
    </source>
</evidence>
<sequence length="278" mass="30171">MDGPTASDKGMLRPQEAANHIDLRRYPVTGPLATYVERFWSVRWDLPEGSSYESVLIPHPCVNLSFMPVLGAEVHGPGLAVARHPLTGAGRVFGAKFRPGGFTAFTGIEAAAFADWVAGAATVFGPEVDELNAVVMSGGDGDAVALVSRFLVDRMPGAVEERYEELLRIVTAMLEDRSITRVDQVASRFFMSQKSLQRLFQAYIGLGPKALICRYRIHDAADRLAADPGVDLARLAAALGWSDQAHFTHDFKDLIGFPPAEYAAQCASAGRELVMAHR</sequence>
<dbReference type="InterPro" id="IPR050204">
    <property type="entry name" value="AraC_XylS_family_regulators"/>
</dbReference>
<dbReference type="SMART" id="SM00342">
    <property type="entry name" value="HTH_ARAC"/>
    <property type="match status" value="1"/>
</dbReference>
<accession>A0A6L5GG36</accession>
<evidence type="ECO:0000256" key="1">
    <source>
        <dbReference type="ARBA" id="ARBA00023015"/>
    </source>
</evidence>
<keyword evidence="3" id="KW-0804">Transcription</keyword>
<evidence type="ECO:0000259" key="4">
    <source>
        <dbReference type="PROSITE" id="PS01124"/>
    </source>
</evidence>
<dbReference type="Gene3D" id="1.10.10.60">
    <property type="entry name" value="Homeodomain-like"/>
    <property type="match status" value="1"/>
</dbReference>
<comment type="caution">
    <text evidence="5">The sequence shown here is derived from an EMBL/GenBank/DDBJ whole genome shotgun (WGS) entry which is preliminary data.</text>
</comment>
<name>A0A6L5GG36_9ACTN</name>
<dbReference type="InterPro" id="IPR046532">
    <property type="entry name" value="DUF6597"/>
</dbReference>
<dbReference type="SUPFAM" id="SSF46689">
    <property type="entry name" value="Homeodomain-like"/>
    <property type="match status" value="1"/>
</dbReference>
<dbReference type="PANTHER" id="PTHR46796:SF13">
    <property type="entry name" value="HTH-TYPE TRANSCRIPTIONAL ACTIVATOR RHAS"/>
    <property type="match status" value="1"/>
</dbReference>
<dbReference type="EMBL" id="WIAO01000047">
    <property type="protein sequence ID" value="MQM28536.1"/>
    <property type="molecule type" value="Genomic_DNA"/>
</dbReference>
<dbReference type="AlphaFoldDB" id="A0A6L5GG36"/>
<dbReference type="InterPro" id="IPR018060">
    <property type="entry name" value="HTH_AraC"/>
</dbReference>
<evidence type="ECO:0000313" key="5">
    <source>
        <dbReference type="EMBL" id="MQM28536.1"/>
    </source>
</evidence>
<organism evidence="5 6">
    <name type="scientific">Glycomyces albidus</name>
    <dbReference type="NCBI Taxonomy" id="2656774"/>
    <lineage>
        <taxon>Bacteria</taxon>
        <taxon>Bacillati</taxon>
        <taxon>Actinomycetota</taxon>
        <taxon>Actinomycetes</taxon>
        <taxon>Glycomycetales</taxon>
        <taxon>Glycomycetaceae</taxon>
        <taxon>Glycomyces</taxon>
    </lineage>
</organism>
<dbReference type="InterPro" id="IPR009057">
    <property type="entry name" value="Homeodomain-like_sf"/>
</dbReference>
<feature type="domain" description="HTH araC/xylS-type" evidence="4">
    <location>
        <begin position="164"/>
        <end position="265"/>
    </location>
</feature>
<protein>
    <submittedName>
        <fullName evidence="5">Helix-turn-helix domain-containing protein</fullName>
    </submittedName>
</protein>
<keyword evidence="1" id="KW-0805">Transcription regulation</keyword>
<evidence type="ECO:0000256" key="2">
    <source>
        <dbReference type="ARBA" id="ARBA00023125"/>
    </source>
</evidence>
<proteinExistence type="predicted"/>
<gene>
    <name evidence="5" type="ORF">GFD30_23675</name>
</gene>
<dbReference type="RefSeq" id="WP_153027630.1">
    <property type="nucleotide sequence ID" value="NZ_WIAO01000047.1"/>
</dbReference>
<dbReference type="GO" id="GO:0003700">
    <property type="term" value="F:DNA-binding transcription factor activity"/>
    <property type="evidence" value="ECO:0007669"/>
    <property type="project" value="InterPro"/>
</dbReference>
<dbReference type="Pfam" id="PF20240">
    <property type="entry name" value="DUF6597"/>
    <property type="match status" value="1"/>
</dbReference>
<dbReference type="Proteomes" id="UP000477750">
    <property type="component" value="Unassembled WGS sequence"/>
</dbReference>
<dbReference type="GO" id="GO:0043565">
    <property type="term" value="F:sequence-specific DNA binding"/>
    <property type="evidence" value="ECO:0007669"/>
    <property type="project" value="InterPro"/>
</dbReference>
<keyword evidence="2" id="KW-0238">DNA-binding</keyword>